<evidence type="ECO:0000256" key="3">
    <source>
        <dbReference type="ARBA" id="ARBA00022679"/>
    </source>
</evidence>
<dbReference type="PROSITE" id="PS50109">
    <property type="entry name" value="HIS_KIN"/>
    <property type="match status" value="1"/>
</dbReference>
<dbReference type="InterPro" id="IPR036890">
    <property type="entry name" value="HATPase_C_sf"/>
</dbReference>
<keyword evidence="6" id="KW-1133">Transmembrane helix</keyword>
<dbReference type="EC" id="2.7.13.3" evidence="2"/>
<evidence type="ECO:0000256" key="6">
    <source>
        <dbReference type="SAM" id="Phobius"/>
    </source>
</evidence>
<feature type="domain" description="Histidine kinase" evidence="7">
    <location>
        <begin position="680"/>
        <end position="876"/>
    </location>
</feature>
<dbReference type="PANTHER" id="PTHR43711">
    <property type="entry name" value="TWO-COMPONENT HISTIDINE KINASE"/>
    <property type="match status" value="1"/>
</dbReference>
<evidence type="ECO:0000313" key="8">
    <source>
        <dbReference type="EMBL" id="MDN0050166.1"/>
    </source>
</evidence>
<dbReference type="Gene3D" id="3.30.565.10">
    <property type="entry name" value="Histidine kinase-like ATPase, C-terminal domain"/>
    <property type="match status" value="2"/>
</dbReference>
<dbReference type="InterPro" id="IPR003594">
    <property type="entry name" value="HATPase_dom"/>
</dbReference>
<evidence type="ECO:0000313" key="9">
    <source>
        <dbReference type="Proteomes" id="UP001167871"/>
    </source>
</evidence>
<protein>
    <recommendedName>
        <fullName evidence="2">histidine kinase</fullName>
        <ecNumber evidence="2">2.7.13.3</ecNumber>
    </recommendedName>
</protein>
<dbReference type="InterPro" id="IPR033405">
    <property type="entry name" value="DUF5112"/>
</dbReference>
<name>A0ABT7X7V3_9BACE</name>
<keyword evidence="4" id="KW-0418">Kinase</keyword>
<keyword evidence="6" id="KW-0472">Membrane</keyword>
<reference evidence="8" key="1">
    <citation type="submission" date="2023-06" db="EMBL/GenBank/DDBJ databases">
        <authorList>
            <person name="Zeman M."/>
            <person name="Kubasova T."/>
            <person name="Jahodarova E."/>
            <person name="Nykrynova M."/>
            <person name="Rychlik I."/>
        </authorList>
    </citation>
    <scope>NUCLEOTIDE SEQUENCE</scope>
    <source>
        <strain evidence="8">84_SSukc20</strain>
    </source>
</reference>
<dbReference type="Pfam" id="PF17139">
    <property type="entry name" value="DUF5112"/>
    <property type="match status" value="1"/>
</dbReference>
<dbReference type="InterPro" id="IPR005467">
    <property type="entry name" value="His_kinase_dom"/>
</dbReference>
<dbReference type="EMBL" id="JAUEII010000029">
    <property type="protein sequence ID" value="MDN0050166.1"/>
    <property type="molecule type" value="Genomic_DNA"/>
</dbReference>
<gene>
    <name evidence="8" type="ORF">QVO10_12365</name>
</gene>
<sequence length="1485" mass="170647">MTSFFIVMQGGIMRTLHGAVWLWMVFLGVCLSCGRHTGRTDAYLRADSLNRTAYAMRYRDLDASAQAAREAFRLAAGNSDLRAEALNSEAFCAFMRMDFEHASRLYRQALGEGDNEIEFLIADVGMMKICQRTAMNKEFYDYRSSALRRMKRIREDEKQITDAHTRLRLNYAISEFYIVSGIYFYYLQQQEASLQAIDAIDVDAIRKDTAQWLYYVYMRGSGGMYEAPTREKLLAGELGYLVNCLMTSRARGYVYFEANALQALAELLNFRRNREILSRNSRDMLRLVNDRDLPLDSLPLAYARQALDLFKQYGDWYQISGTYRTLATYYNYMGCPEKALPNLDTALQYVNLHHERFYHCTDTFDRLRTYIPGSGRPIELKWIADEGIKTVPEWILRLREQLSRTYSAMGMKQQSDYNRNIYLDLLDYTRQDKLLESRYAALEREEKQLNALLFLVLLGLGMLIGLFVMLNRRWKKRNRLYLSVLKQVFELCRKIISAVPASAGDMKEVVDAVQQTVREDFLHIFGAVDIQICLKDEDTGVLSDTLPFLLPEGTTGFRFDLISSEDEKVIGCVWMALKHPLHKEEKALLQLVSPYLAWTLVNGANLVSLDDERRKVEKEQYIHQQHLTENKKENVVKKACLAIVTGILPYIDRVANEVRKLRLAPYARQEAVKRGKYVYIDELITRINEYNDILALWIKMRQGIVSLNIENFSLNELFEMIGKGRRSFEMKRQTLDICSTSAVVKADRALTLFMINTLAENARKYTPEGGHVELRADETDAYVEISVSDNGPGLTAEDVNCILGEKVYDSGHIGLATAGDVQSLRSQKGHGFGLMNCKGIIEKYRKTNALFSVCCFAIESTPGKGSRFYFRLPKGVKRALCLIGIVLVACAGTSCGRHVSDEVQAPGQVASYDSLLAIANDYANQVYECNVEGCYADALVYADSVLRYLNMHYLCYSGCDAPLLQLYRNDNVLAEQSWLEKDFDTDYYILLDVRNESAVAALAVKDFPTYYYNNLAYTSLYKQISKDRSLEQYCVQMRQSANNKIIALVLLVLLVVACLVGYYLLYWRKRVHYRYNMEQVFVINQGIVSSVRLNGDGEIMSEVLFSRLIDELNELFPVSALGLALFDEETAALRWYFSFHTDADEARTLMQRCFDKQAVVYGEASGWMTLPLRVEVGGEIHHMGVFALQVMQQRLNEEDVLLVELVVDYLAAVLYNAVVRVREKYTDIELAQDDARRVFHEENMLHVQNMVLDNCLSTIKHETIYYPNRIKQIIDRLNEKDVLPETEEQEQLQTVDELVNYYKDIFTLLSSCAARQLDEVTFRRAEVRVEYLNERLDRYFRKVTRKLPFQLMLETQMPEGLAVSGDSVLLEFLFENLVNEVLRYPESGTITVSAQLDNGFVRFCFTDRRRTFTQEELNGLFYPSLSRMYAGSGNKLVGTEFLVCKQIIRDHDEFAGRRGCRINACPEEGGGYTVWFTIPQKTNKV</sequence>
<dbReference type="Pfam" id="PF17140">
    <property type="entry name" value="DUF5113"/>
    <property type="match status" value="2"/>
</dbReference>
<evidence type="ECO:0000256" key="4">
    <source>
        <dbReference type="ARBA" id="ARBA00022777"/>
    </source>
</evidence>
<dbReference type="PANTHER" id="PTHR43711:SF31">
    <property type="entry name" value="HISTIDINE KINASE"/>
    <property type="match status" value="1"/>
</dbReference>
<feature type="transmembrane region" description="Helical" evidence="6">
    <location>
        <begin position="451"/>
        <end position="470"/>
    </location>
</feature>
<dbReference type="RefSeq" id="WP_301640424.1">
    <property type="nucleotide sequence ID" value="NZ_JAUEII010000029.1"/>
</dbReference>
<dbReference type="InterPro" id="IPR004358">
    <property type="entry name" value="Sig_transdc_His_kin-like_C"/>
</dbReference>
<feature type="transmembrane region" description="Helical" evidence="6">
    <location>
        <begin position="1045"/>
        <end position="1067"/>
    </location>
</feature>
<keyword evidence="5" id="KW-0902">Two-component regulatory system</keyword>
<dbReference type="Pfam" id="PF02518">
    <property type="entry name" value="HATPase_c"/>
    <property type="match status" value="2"/>
</dbReference>
<dbReference type="InterPro" id="IPR050736">
    <property type="entry name" value="Sensor_HK_Regulatory"/>
</dbReference>
<keyword evidence="3" id="KW-0808">Transferase</keyword>
<dbReference type="Proteomes" id="UP001167871">
    <property type="component" value="Unassembled WGS sequence"/>
</dbReference>
<evidence type="ECO:0000256" key="5">
    <source>
        <dbReference type="ARBA" id="ARBA00023012"/>
    </source>
</evidence>
<organism evidence="8 9">
    <name type="scientific">Bacteroides gallinaceum</name>
    <dbReference type="NCBI Taxonomy" id="1462571"/>
    <lineage>
        <taxon>Bacteria</taxon>
        <taxon>Pseudomonadati</taxon>
        <taxon>Bacteroidota</taxon>
        <taxon>Bacteroidia</taxon>
        <taxon>Bacteroidales</taxon>
        <taxon>Bacteroidaceae</taxon>
        <taxon>Bacteroides</taxon>
    </lineage>
</organism>
<evidence type="ECO:0000256" key="1">
    <source>
        <dbReference type="ARBA" id="ARBA00000085"/>
    </source>
</evidence>
<accession>A0ABT7X7V3</accession>
<evidence type="ECO:0000259" key="7">
    <source>
        <dbReference type="PROSITE" id="PS50109"/>
    </source>
</evidence>
<reference evidence="8" key="2">
    <citation type="submission" date="2024-05" db="EMBL/GenBank/DDBJ databases">
        <title>Identification and characterization of horizontal gene transfer across gut microbiota members of farm animals based on homology search.</title>
        <authorList>
            <person name="Schwarzerova J."/>
            <person name="Nykrynova M."/>
            <person name="Jureckova K."/>
            <person name="Cejkova D."/>
            <person name="Rychlik I."/>
        </authorList>
    </citation>
    <scope>NUCLEOTIDE SEQUENCE</scope>
    <source>
        <strain evidence="8">84_SSukc20</strain>
    </source>
</reference>
<proteinExistence type="predicted"/>
<dbReference type="InterPro" id="IPR033406">
    <property type="entry name" value="DUF5113"/>
</dbReference>
<dbReference type="SMART" id="SM00387">
    <property type="entry name" value="HATPase_c"/>
    <property type="match status" value="2"/>
</dbReference>
<comment type="caution">
    <text evidence="8">The sequence shown here is derived from an EMBL/GenBank/DDBJ whole genome shotgun (WGS) entry which is preliminary data.</text>
</comment>
<evidence type="ECO:0000256" key="2">
    <source>
        <dbReference type="ARBA" id="ARBA00012438"/>
    </source>
</evidence>
<comment type="catalytic activity">
    <reaction evidence="1">
        <text>ATP + protein L-histidine = ADP + protein N-phospho-L-histidine.</text>
        <dbReference type="EC" id="2.7.13.3"/>
    </reaction>
</comment>
<dbReference type="PRINTS" id="PR00344">
    <property type="entry name" value="BCTRLSENSOR"/>
</dbReference>
<keyword evidence="6" id="KW-0812">Transmembrane</keyword>
<keyword evidence="9" id="KW-1185">Reference proteome</keyword>
<dbReference type="SUPFAM" id="SSF55874">
    <property type="entry name" value="ATPase domain of HSP90 chaperone/DNA topoisomerase II/histidine kinase"/>
    <property type="match status" value="2"/>
</dbReference>